<evidence type="ECO:0000256" key="5">
    <source>
        <dbReference type="SAM" id="Coils"/>
    </source>
</evidence>
<dbReference type="InterPro" id="IPR019734">
    <property type="entry name" value="TPR_rpt"/>
</dbReference>
<evidence type="ECO:0000313" key="9">
    <source>
        <dbReference type="Proteomes" id="UP000256999"/>
    </source>
</evidence>
<dbReference type="AlphaFoldDB" id="A0A3E0UIL0"/>
<dbReference type="PANTHER" id="PTHR45138">
    <property type="entry name" value="REGULATORY COMPONENTS OF SENSORY TRANSDUCTION SYSTEM"/>
    <property type="match status" value="1"/>
</dbReference>
<dbReference type="PANTHER" id="PTHR45138:SF9">
    <property type="entry name" value="DIGUANYLATE CYCLASE DGCM-RELATED"/>
    <property type="match status" value="1"/>
</dbReference>
<dbReference type="OrthoDB" id="6191081at2"/>
<feature type="coiled-coil region" evidence="5">
    <location>
        <begin position="389"/>
        <end position="419"/>
    </location>
</feature>
<gene>
    <name evidence="8" type="ORF">DXX92_16245</name>
</gene>
<reference evidence="8 9" key="1">
    <citation type="submission" date="2018-08" db="EMBL/GenBank/DDBJ databases">
        <title>Thalassotalea euphylliae genome.</title>
        <authorList>
            <person name="Summers S."/>
            <person name="Rice S.A."/>
            <person name="Freckelton M.L."/>
            <person name="Nedved B.T."/>
            <person name="Hadfield M.G."/>
        </authorList>
    </citation>
    <scope>NUCLEOTIDE SEQUENCE [LARGE SCALE GENOMIC DNA]</scope>
    <source>
        <strain evidence="8 9">H2</strain>
    </source>
</reference>
<dbReference type="InterPro" id="IPR050469">
    <property type="entry name" value="Diguanylate_Cyclase"/>
</dbReference>
<evidence type="ECO:0000256" key="3">
    <source>
        <dbReference type="ARBA" id="ARBA00034247"/>
    </source>
</evidence>
<organism evidence="8 9">
    <name type="scientific">Thalassotalea euphylliae</name>
    <dbReference type="NCBI Taxonomy" id="1655234"/>
    <lineage>
        <taxon>Bacteria</taxon>
        <taxon>Pseudomonadati</taxon>
        <taxon>Pseudomonadota</taxon>
        <taxon>Gammaproteobacteria</taxon>
        <taxon>Alteromonadales</taxon>
        <taxon>Colwelliaceae</taxon>
        <taxon>Thalassotalea</taxon>
    </lineage>
</organism>
<keyword evidence="4" id="KW-0802">TPR repeat</keyword>
<dbReference type="GO" id="GO:0052621">
    <property type="term" value="F:diguanylate cyclase activity"/>
    <property type="evidence" value="ECO:0007669"/>
    <property type="project" value="UniProtKB-EC"/>
</dbReference>
<dbReference type="SUPFAM" id="SSF48452">
    <property type="entry name" value="TPR-like"/>
    <property type="match status" value="2"/>
</dbReference>
<proteinExistence type="predicted"/>
<keyword evidence="5" id="KW-0175">Coiled coil</keyword>
<dbReference type="NCBIfam" id="TIGR00254">
    <property type="entry name" value="GGDEF"/>
    <property type="match status" value="1"/>
</dbReference>
<keyword evidence="6" id="KW-0472">Membrane</keyword>
<dbReference type="InterPro" id="IPR000160">
    <property type="entry name" value="GGDEF_dom"/>
</dbReference>
<dbReference type="EMBL" id="QUOV01000001">
    <property type="protein sequence ID" value="REL36740.1"/>
    <property type="molecule type" value="Genomic_DNA"/>
</dbReference>
<evidence type="ECO:0000256" key="6">
    <source>
        <dbReference type="SAM" id="Phobius"/>
    </source>
</evidence>
<comment type="cofactor">
    <cofactor evidence="1">
        <name>Mg(2+)</name>
        <dbReference type="ChEBI" id="CHEBI:18420"/>
    </cofactor>
</comment>
<dbReference type="Proteomes" id="UP000256999">
    <property type="component" value="Unassembled WGS sequence"/>
</dbReference>
<sequence length="616" mass="69493">MLSTLLISLDSHANDEDYQSNEYWQTLADRIKEDPNLVIEKALTLQQKFKQDHQSYNELQAMAVLSSALVATSQFDHAEMVINEGLARVDKEGSSMLKMRFLREQILLTHERGQWQQVIILSSHALALAEQENMPQMIAHFLHNRSRGLRASSQNQQALADMLAAYQIAKAHDMRLILAEIVNSIALVHQNLGQFDEAIHYFKEALTFIDADKDKFGTSILLYNIGTLYIHKQDLTQAKEYLQQSLALSLTLNDEIGVAYVHSQLATIAYNTGDYQRALNHIEQSLPVFEQAKIYQSITLGKLNLAKVTLAQGDHQRALNMLLALENDIANLNNDTHSKGYLLALARSYQKSRLFQQASEQYEAAIAHIEQTASKNNKESLQKIQTQMNIQHEQQKTELLKKENELQKQRIAQQDLRQKLVYLVATTVVVLILVILVILFQQIRSRRKFLRLALSDELTGAPNRRNIREKGAVMFSQAKTNATELAVAVIDLDNFKTINDNFGHEAGDNVLKAFYQACKHSIRSSDNIGRIGGEEWLLIMPAASEQNITDAFKRIRQTLSQQQIAGVPSTHPVTFSMGAAAIKPDDKKLDDVIRRADSAVYKAKAQGRDQLTLAAI</sequence>
<dbReference type="SUPFAM" id="SSF55073">
    <property type="entry name" value="Nucleotide cyclase"/>
    <property type="match status" value="1"/>
</dbReference>
<dbReference type="CDD" id="cd01949">
    <property type="entry name" value="GGDEF"/>
    <property type="match status" value="1"/>
</dbReference>
<dbReference type="GO" id="GO:0043709">
    <property type="term" value="P:cell adhesion involved in single-species biofilm formation"/>
    <property type="evidence" value="ECO:0007669"/>
    <property type="project" value="TreeGrafter"/>
</dbReference>
<dbReference type="Gene3D" id="1.25.40.10">
    <property type="entry name" value="Tetratricopeptide repeat domain"/>
    <property type="match status" value="1"/>
</dbReference>
<evidence type="ECO:0000259" key="7">
    <source>
        <dbReference type="PROSITE" id="PS50887"/>
    </source>
</evidence>
<dbReference type="EC" id="2.7.7.65" evidence="2"/>
<comment type="caution">
    <text evidence="8">The sequence shown here is derived from an EMBL/GenBank/DDBJ whole genome shotgun (WGS) entry which is preliminary data.</text>
</comment>
<evidence type="ECO:0000313" key="8">
    <source>
        <dbReference type="EMBL" id="REL36740.1"/>
    </source>
</evidence>
<protein>
    <recommendedName>
        <fullName evidence="2">diguanylate cyclase</fullName>
        <ecNumber evidence="2">2.7.7.65</ecNumber>
    </recommendedName>
</protein>
<accession>A0A3E0UIL0</accession>
<dbReference type="FunFam" id="3.30.70.270:FF:000001">
    <property type="entry name" value="Diguanylate cyclase domain protein"/>
    <property type="match status" value="1"/>
</dbReference>
<comment type="catalytic activity">
    <reaction evidence="3">
        <text>2 GTP = 3',3'-c-di-GMP + 2 diphosphate</text>
        <dbReference type="Rhea" id="RHEA:24898"/>
        <dbReference type="ChEBI" id="CHEBI:33019"/>
        <dbReference type="ChEBI" id="CHEBI:37565"/>
        <dbReference type="ChEBI" id="CHEBI:58805"/>
        <dbReference type="EC" id="2.7.7.65"/>
    </reaction>
</comment>
<keyword evidence="6" id="KW-0812">Transmembrane</keyword>
<dbReference type="PROSITE" id="PS50887">
    <property type="entry name" value="GGDEF"/>
    <property type="match status" value="1"/>
</dbReference>
<dbReference type="SMART" id="SM00028">
    <property type="entry name" value="TPR"/>
    <property type="match status" value="4"/>
</dbReference>
<dbReference type="Gene3D" id="3.30.70.270">
    <property type="match status" value="1"/>
</dbReference>
<evidence type="ECO:0000256" key="2">
    <source>
        <dbReference type="ARBA" id="ARBA00012528"/>
    </source>
</evidence>
<dbReference type="InterPro" id="IPR029787">
    <property type="entry name" value="Nucleotide_cyclase"/>
</dbReference>
<feature type="transmembrane region" description="Helical" evidence="6">
    <location>
        <begin position="420"/>
        <end position="440"/>
    </location>
</feature>
<name>A0A3E0UIL0_9GAMM</name>
<feature type="repeat" description="TPR" evidence="4">
    <location>
        <begin position="179"/>
        <end position="212"/>
    </location>
</feature>
<dbReference type="InterPro" id="IPR043128">
    <property type="entry name" value="Rev_trsase/Diguanyl_cyclase"/>
</dbReference>
<keyword evidence="6" id="KW-1133">Transmembrane helix</keyword>
<dbReference type="SMART" id="SM00267">
    <property type="entry name" value="GGDEF"/>
    <property type="match status" value="1"/>
</dbReference>
<feature type="domain" description="GGDEF" evidence="7">
    <location>
        <begin position="483"/>
        <end position="616"/>
    </location>
</feature>
<dbReference type="Pfam" id="PF13424">
    <property type="entry name" value="TPR_12"/>
    <property type="match status" value="1"/>
</dbReference>
<dbReference type="GO" id="GO:0005886">
    <property type="term" value="C:plasma membrane"/>
    <property type="evidence" value="ECO:0007669"/>
    <property type="project" value="TreeGrafter"/>
</dbReference>
<evidence type="ECO:0000256" key="1">
    <source>
        <dbReference type="ARBA" id="ARBA00001946"/>
    </source>
</evidence>
<evidence type="ECO:0000256" key="4">
    <source>
        <dbReference type="PROSITE-ProRule" id="PRU00339"/>
    </source>
</evidence>
<dbReference type="InterPro" id="IPR011990">
    <property type="entry name" value="TPR-like_helical_dom_sf"/>
</dbReference>
<dbReference type="PROSITE" id="PS50005">
    <property type="entry name" value="TPR"/>
    <property type="match status" value="1"/>
</dbReference>
<dbReference type="GO" id="GO:1902201">
    <property type="term" value="P:negative regulation of bacterial-type flagellum-dependent cell motility"/>
    <property type="evidence" value="ECO:0007669"/>
    <property type="project" value="TreeGrafter"/>
</dbReference>
<dbReference type="Pfam" id="PF00990">
    <property type="entry name" value="GGDEF"/>
    <property type="match status" value="1"/>
</dbReference>